<feature type="compositionally biased region" description="Basic and acidic residues" evidence="3">
    <location>
        <begin position="558"/>
        <end position="572"/>
    </location>
</feature>
<feature type="compositionally biased region" description="Basic and acidic residues" evidence="3">
    <location>
        <begin position="634"/>
        <end position="652"/>
    </location>
</feature>
<evidence type="ECO:0000259" key="4">
    <source>
        <dbReference type="PROSITE" id="PS50017"/>
    </source>
</evidence>
<dbReference type="InterPro" id="IPR000488">
    <property type="entry name" value="Death_dom"/>
</dbReference>
<feature type="region of interest" description="Disordered" evidence="3">
    <location>
        <begin position="298"/>
        <end position="322"/>
    </location>
</feature>
<name>A0A1S3JW35_LINAN</name>
<dbReference type="Pfam" id="PF13306">
    <property type="entry name" value="LRR_5"/>
    <property type="match status" value="1"/>
</dbReference>
<feature type="region of interest" description="Disordered" evidence="3">
    <location>
        <begin position="1"/>
        <end position="232"/>
    </location>
</feature>
<feature type="compositionally biased region" description="Basic and acidic residues" evidence="3">
    <location>
        <begin position="161"/>
        <end position="200"/>
    </location>
</feature>
<evidence type="ECO:0000256" key="3">
    <source>
        <dbReference type="SAM" id="MobiDB-lite"/>
    </source>
</evidence>
<proteinExistence type="predicted"/>
<dbReference type="KEGG" id="lak:106176581"/>
<dbReference type="InterPro" id="IPR032675">
    <property type="entry name" value="LRR_dom_sf"/>
</dbReference>
<feature type="domain" description="Death" evidence="4">
    <location>
        <begin position="2452"/>
        <end position="2540"/>
    </location>
</feature>
<feature type="compositionally biased region" description="Polar residues" evidence="3">
    <location>
        <begin position="250"/>
        <end position="263"/>
    </location>
</feature>
<dbReference type="Pfam" id="PF00531">
    <property type="entry name" value="Death"/>
    <property type="match status" value="1"/>
</dbReference>
<evidence type="ECO:0000313" key="6">
    <source>
        <dbReference type="RefSeq" id="XP_013414506.1"/>
    </source>
</evidence>
<dbReference type="InterPro" id="IPR003591">
    <property type="entry name" value="Leu-rich_rpt_typical-subtyp"/>
</dbReference>
<feature type="compositionally biased region" description="Polar residues" evidence="3">
    <location>
        <begin position="573"/>
        <end position="586"/>
    </location>
</feature>
<dbReference type="Gene3D" id="1.10.533.10">
    <property type="entry name" value="Death Domain, Fas"/>
    <property type="match status" value="1"/>
</dbReference>
<accession>A0A1S3JW35</accession>
<feature type="region of interest" description="Disordered" evidence="3">
    <location>
        <begin position="393"/>
        <end position="795"/>
    </location>
</feature>
<evidence type="ECO:0000313" key="5">
    <source>
        <dbReference type="Proteomes" id="UP000085678"/>
    </source>
</evidence>
<dbReference type="RefSeq" id="XP_013414507.1">
    <property type="nucleotide sequence ID" value="XM_013559053.1"/>
</dbReference>
<dbReference type="SMART" id="SM00365">
    <property type="entry name" value="LRR_SD22"/>
    <property type="match status" value="13"/>
</dbReference>
<feature type="compositionally biased region" description="Basic and acidic residues" evidence="3">
    <location>
        <begin position="298"/>
        <end position="313"/>
    </location>
</feature>
<dbReference type="GO" id="GO:0007165">
    <property type="term" value="P:signal transduction"/>
    <property type="evidence" value="ECO:0007669"/>
    <property type="project" value="InterPro"/>
</dbReference>
<sequence>MGTGVSKSHSKSDVRAQETGVHHNPPSPSQTTITNQGSRIDVTQLSSPQPKSEHEPSIKVEEHRGSRVGSNLSIRSKTGSLNRTKTGVATSKIDPDLSSSQCLVKEPLSSEDCEPGGNKEATRRSTSAISRQSYRKLDPEPAQDSKDSQSVTSNQVNVSHSGREKNGFPEQDISHERTSQKLKMETSEVFENHSIHRDGEVSAISLPLQHQQDQGAHMRATNEIDDQGDRNNKEELDEVIKEIFDNFQDSENSVSKTGHSSSDLEAFSEAPNANSEIGTRKTGENDIEQLYQDAFHEDFPSDNRDMEDKDAQHGNRTQQNVDCSNSKIVQQENLHTLENFGNDISRPEIETCDNENQQNIDIQSENSEGSYTYSEFNDEENDAITPGYMDHENSIEEANENQQNIHIEENTDAKPFQRKNSEDSYTYSEFNDEKNDAIKDGYMDYENSSEEANENKTEQSRHSNNHQETGDIEKQEEGNLNGEVEDVRVDDGGSEKMNLKNLHKQGQHSQGTDEKLFSTQTDGASIDLPIERGTKRERIPSNELPNQSTTQGSAGQLEEEKLENTEYEHLNKQSDSTASASLPSQHLQEEDEETYRASLELPSDAGSKRSVEYESKSQKEMSNKNTARESVGQIKKDKTDYTENDHLHKQSDSSDSASLQSQHFQEVKEEFSSAETDRASFYLPSGTAIKDLIEDESTTLKESPKQKTSKESVNPQDENKTENRASFKDDDHVTEDASGIKNNSPDDVKRSRQVTETPAAKRRVSRKDRAPRERRRKQLAKSPARTLPSLPPENHPRKLVLAISLQGDTTDPWELYWDGKNLPAEMFEDTHYHPPNIDLKDHFIESIPDEIEAFADTLTVVNFKGNNLSKLPLGFFRLKNLKKLNLSVNCFTEISKEFEKLTALEDLVMSHNYIENVDGNGPPILQTLDLSHNCTLSHGELFYSLLDWQSLSTLNLAGNQIEKIPDNISDLEELLELNVSFNELTEIPGELFELESLQSLDLSHNFIKKVGEPSLDSQLERLDVSANYLEAIPLSTHFKKLKHFKCSNNYIEKVQHSLSYCSSLEYVDLSENYITIFDLAGETLPSLDQLILDENYLQDFPKDVSALQNIRVLSCKRNVITFLDVPKEIISLEELYLNDNSISGVHTFLPRGLPSLKLLDVSNNQIKHLPGSFSEFEHLETLNLNGNKFIHFPDILRNGLPRLTNLALDGSKDMLHELEDQSLVLNCSGRMKDLHLAHHELEAIPDTLATLTNIERLNVSGNKLKKLPKRLLMNMSKLKHLDLSHNEFDQVPQEFRSQTNEVTHLDLQGNKISALPIHFSKMKTVEELHIGRNALCGLPPKFIEMKDITKLQLSHNPFSNVPCVIWKLQHLQHLEMNNCQLKIFDVDRSATSIHHNLRFLDVGSNQLEEIDESVVLCTSLEECEFSHNNISEIDDIPIGELTALQKLDMSYNAFDCFPTKVFECSALEQLDLSNNKIDTMEEGNVDPKNNIRILNLSFNKLQGIPVALKHLRRLEKLDIKDNRIEKISDKMEDGIPRLKSINISNNKLQFIPKTVGMSTRQLDHCSLTNNKIQDISSWEARSAILQLDLNDLHALPEALMGKQGLRDLHVMSNKLQELTFPRNRGRSCMTLQSLNVSHNHSENLANSSPFNMRNGIAVLQFLLELEIDGLRLNSLPDDIGDLKYLRKLTVRGNNLTTVPACVSRLRRLKYLDMSDNNLTEPTTKEMEFLLTAIDICEVNMSRNKLTCVPLPAKQELKSKLERFFLSDNQISVIDRLITELSYMKELHLDSNKLKYVPERVFYNKALQKLTVNKNCITAIHVPEAEALEDSSLKVLEVSNNKLTEVDSSLALFGRLESLDLSYNNISKLPPNAGLFAKLKMRGLVLTGNPALQTFAEEVLRDYLTKTDAVLKAKQGVKLFFHGRQTKDMNLVAGALMHKTEDENSSPQTLDGIAVPFNFDLDNFQVSAFICNSDFRYTVQQLASTGTIHVIVFNLDDFKDEDTSDVTFTTQISCFISEVTASMPFPILRVVAVNKSFRIDSDPLRRATGRVEDQLRSFAASLNERLLSKTALPEGSKSALKRAEHVMDMWNMPSSVTCVSVEHIEDEIRDIQDDLRDVLSHELSFPRPPVLGDLWVFFLGKLFERRDEETKPVNYLTRHECISIAKECGIADDQINRFIDTFLYHLHETGKAFCLEEDGEVRMIFTEKERYLDMLSCVLSSKNPELSSRNVQQLLDKANRWKFSAVDVIYVLNRMEYLVQTTPETHFCPALAKTPGAAAVLKKLGDIKKVKSSNEEIQIAAAVTSIFPFGAFFQLQYNIFHNEKLQVKDGSINIKSDGVWGECNGCKFFLSLQNTEDSAKYGFYNDKTVFLIRIQGEVEDDAYDHGIQTVYQHKTLEKRREVTADDGFSEVVKVLDAIFDSLEKVKLKYPGISYRTGEVRYILGDPPDSINFGDRVTRLVSRKLGGDWKEFANQLPLDADKKQKVLRAAQSKTATTDMDRTKLLLKEWKKISGKKADVINLCKALRACNNGAVADKVDALVKSHGKLRNEPI</sequence>
<feature type="compositionally biased region" description="Basic and acidic residues" evidence="3">
    <location>
        <begin position="51"/>
        <end position="65"/>
    </location>
</feature>
<feature type="compositionally biased region" description="Basic and acidic residues" evidence="3">
    <location>
        <begin position="717"/>
        <end position="735"/>
    </location>
</feature>
<dbReference type="InterPro" id="IPR026906">
    <property type="entry name" value="LRR_5"/>
</dbReference>
<feature type="compositionally biased region" description="Basic and acidic residues" evidence="3">
    <location>
        <begin position="698"/>
        <end position="710"/>
    </location>
</feature>
<dbReference type="SMART" id="SM00364">
    <property type="entry name" value="LRR_BAC"/>
    <property type="match status" value="17"/>
</dbReference>
<dbReference type="Pfam" id="PF13855">
    <property type="entry name" value="LRR_8"/>
    <property type="match status" value="5"/>
</dbReference>
<dbReference type="SMART" id="SM00005">
    <property type="entry name" value="DEATH"/>
    <property type="match status" value="1"/>
</dbReference>
<dbReference type="RefSeq" id="XP_013414506.1">
    <property type="nucleotide sequence ID" value="XM_013559052.1"/>
</dbReference>
<feature type="compositionally biased region" description="Polar residues" evidence="3">
    <location>
        <begin position="29"/>
        <end position="50"/>
    </location>
</feature>
<keyword evidence="5" id="KW-1185">Reference proteome</keyword>
<dbReference type="PANTHER" id="PTHR45712:SF22">
    <property type="entry name" value="INSULIN-LIKE GROWTH FACTOR-BINDING PROTEIN COMPLEX ACID LABILE SUBUNIT"/>
    <property type="match status" value="1"/>
</dbReference>
<dbReference type="OrthoDB" id="4691307at2759"/>
<evidence type="ECO:0000313" key="7">
    <source>
        <dbReference type="RefSeq" id="XP_013414507.1"/>
    </source>
</evidence>
<feature type="compositionally biased region" description="Basic and acidic residues" evidence="3">
    <location>
        <begin position="468"/>
        <end position="477"/>
    </location>
</feature>
<dbReference type="CDD" id="cd01670">
    <property type="entry name" value="Death"/>
    <property type="match status" value="1"/>
</dbReference>
<feature type="compositionally biased region" description="Basic and acidic residues" evidence="3">
    <location>
        <begin position="665"/>
        <end position="678"/>
    </location>
</feature>
<reference evidence="6 7" key="1">
    <citation type="submission" date="2025-04" db="UniProtKB">
        <authorList>
            <consortium name="RefSeq"/>
        </authorList>
    </citation>
    <scope>IDENTIFICATION</scope>
    <source>
        <tissue evidence="6 7">Gonads</tissue>
    </source>
</reference>
<dbReference type="Gene3D" id="3.80.10.10">
    <property type="entry name" value="Ribonuclease Inhibitor"/>
    <property type="match status" value="7"/>
</dbReference>
<feature type="compositionally biased region" description="Basic and acidic residues" evidence="3">
    <location>
        <begin position="606"/>
        <end position="622"/>
    </location>
</feature>
<dbReference type="InterPro" id="IPR001611">
    <property type="entry name" value="Leu-rich_rpt"/>
</dbReference>
<feature type="compositionally biased region" description="Basic and acidic residues" evidence="3">
    <location>
        <begin position="431"/>
        <end position="442"/>
    </location>
</feature>
<dbReference type="PROSITE" id="PS50017">
    <property type="entry name" value="DEATH_DOMAIN"/>
    <property type="match status" value="1"/>
</dbReference>
<feature type="compositionally biased region" description="Basic and acidic residues" evidence="3">
    <location>
        <begin position="135"/>
        <end position="147"/>
    </location>
</feature>
<organism evidence="5 7">
    <name type="scientific">Lingula anatina</name>
    <name type="common">Brachiopod</name>
    <name type="synonym">Lingula unguis</name>
    <dbReference type="NCBI Taxonomy" id="7574"/>
    <lineage>
        <taxon>Eukaryota</taxon>
        <taxon>Metazoa</taxon>
        <taxon>Spiralia</taxon>
        <taxon>Lophotrochozoa</taxon>
        <taxon>Brachiopoda</taxon>
        <taxon>Linguliformea</taxon>
        <taxon>Lingulata</taxon>
        <taxon>Lingulida</taxon>
        <taxon>Linguloidea</taxon>
        <taxon>Lingulidae</taxon>
        <taxon>Lingula</taxon>
    </lineage>
</organism>
<dbReference type="InterPro" id="IPR050333">
    <property type="entry name" value="SLRP"/>
</dbReference>
<gene>
    <name evidence="6 7" type="primary">LOC106176581</name>
</gene>
<feature type="compositionally biased region" description="Basic and acidic residues" evidence="3">
    <location>
        <begin position="529"/>
        <end position="540"/>
    </location>
</feature>
<dbReference type="STRING" id="7574.A0A1S3JW35"/>
<dbReference type="SMART" id="SM00369">
    <property type="entry name" value="LRR_TYP"/>
    <property type="match status" value="22"/>
</dbReference>
<keyword evidence="1" id="KW-0433">Leucine-rich repeat</keyword>
<dbReference type="PROSITE" id="PS51450">
    <property type="entry name" value="LRR"/>
    <property type="match status" value="10"/>
</dbReference>
<dbReference type="Proteomes" id="UP000085678">
    <property type="component" value="Unplaced"/>
</dbReference>
<feature type="region of interest" description="Disordered" evidence="3">
    <location>
        <begin position="250"/>
        <end position="285"/>
    </location>
</feature>
<keyword evidence="2" id="KW-0677">Repeat</keyword>
<dbReference type="GeneID" id="106176581"/>
<feature type="compositionally biased region" description="Basic and acidic residues" evidence="3">
    <location>
        <begin position="485"/>
        <end position="498"/>
    </location>
</feature>
<dbReference type="SUPFAM" id="SSF52058">
    <property type="entry name" value="L domain-like"/>
    <property type="match status" value="4"/>
</dbReference>
<feature type="compositionally biased region" description="Low complexity" evidence="3">
    <location>
        <begin position="148"/>
        <end position="160"/>
    </location>
</feature>
<feature type="compositionally biased region" description="Low complexity" evidence="3">
    <location>
        <begin position="653"/>
        <end position="662"/>
    </location>
</feature>
<feature type="compositionally biased region" description="Polar residues" evidence="3">
    <location>
        <begin position="543"/>
        <end position="554"/>
    </location>
</feature>
<evidence type="ECO:0000256" key="2">
    <source>
        <dbReference type="ARBA" id="ARBA00022737"/>
    </source>
</evidence>
<feature type="compositionally biased region" description="Polar residues" evidence="3">
    <location>
        <begin position="68"/>
        <end position="89"/>
    </location>
</feature>
<dbReference type="PANTHER" id="PTHR45712">
    <property type="entry name" value="AGAP008170-PA"/>
    <property type="match status" value="1"/>
</dbReference>
<dbReference type="SUPFAM" id="SSF47986">
    <property type="entry name" value="DEATH domain"/>
    <property type="match status" value="1"/>
</dbReference>
<protein>
    <submittedName>
        <fullName evidence="6 7">Uncharacterized protein LOC106176581</fullName>
    </submittedName>
</protein>
<evidence type="ECO:0000256" key="1">
    <source>
        <dbReference type="ARBA" id="ARBA00022614"/>
    </source>
</evidence>
<dbReference type="InterPro" id="IPR011029">
    <property type="entry name" value="DEATH-like_dom_sf"/>
</dbReference>